<accession>A0ABC8QRA0</accession>
<protein>
    <submittedName>
        <fullName evidence="1">Uncharacterized protein</fullName>
    </submittedName>
</protein>
<name>A0ABC8QRA0_9AQUA</name>
<dbReference type="EMBL" id="CAUOFW020000695">
    <property type="protein sequence ID" value="CAK9135245.1"/>
    <property type="molecule type" value="Genomic_DNA"/>
</dbReference>
<proteinExistence type="predicted"/>
<reference evidence="1 2" key="1">
    <citation type="submission" date="2024-02" db="EMBL/GenBank/DDBJ databases">
        <authorList>
            <person name="Vignale AGUSTIN F."/>
            <person name="Sosa J E."/>
            <person name="Modenutti C."/>
        </authorList>
    </citation>
    <scope>NUCLEOTIDE SEQUENCE [LARGE SCALE GENOMIC DNA]</scope>
</reference>
<keyword evidence="2" id="KW-1185">Reference proteome</keyword>
<dbReference type="Proteomes" id="UP001642360">
    <property type="component" value="Unassembled WGS sequence"/>
</dbReference>
<organism evidence="1 2">
    <name type="scientific">Ilex paraguariensis</name>
    <name type="common">yerba mate</name>
    <dbReference type="NCBI Taxonomy" id="185542"/>
    <lineage>
        <taxon>Eukaryota</taxon>
        <taxon>Viridiplantae</taxon>
        <taxon>Streptophyta</taxon>
        <taxon>Embryophyta</taxon>
        <taxon>Tracheophyta</taxon>
        <taxon>Spermatophyta</taxon>
        <taxon>Magnoliopsida</taxon>
        <taxon>eudicotyledons</taxon>
        <taxon>Gunneridae</taxon>
        <taxon>Pentapetalae</taxon>
        <taxon>asterids</taxon>
        <taxon>campanulids</taxon>
        <taxon>Aquifoliales</taxon>
        <taxon>Aquifoliaceae</taxon>
        <taxon>Ilex</taxon>
    </lineage>
</organism>
<dbReference type="AlphaFoldDB" id="A0ABC8QRA0"/>
<sequence>MKGLKTIFLGKTNDKSVMQQAHGLQDGAKRENHFPTLVGFTDLRSLPLLGSMNIIPEDFNFAKGKYTYSAFLRETKQRIKCGDDERSRNINWRVSCDKHSLKEQVKGYKMTAHD</sequence>
<gene>
    <name evidence="1" type="ORF">ILEXP_LOCUS2179</name>
</gene>
<evidence type="ECO:0000313" key="2">
    <source>
        <dbReference type="Proteomes" id="UP001642360"/>
    </source>
</evidence>
<evidence type="ECO:0000313" key="1">
    <source>
        <dbReference type="EMBL" id="CAK9135245.1"/>
    </source>
</evidence>
<comment type="caution">
    <text evidence="1">The sequence shown here is derived from an EMBL/GenBank/DDBJ whole genome shotgun (WGS) entry which is preliminary data.</text>
</comment>